<keyword evidence="2" id="KW-1185">Reference proteome</keyword>
<dbReference type="EMBL" id="PGCL01000001">
    <property type="protein sequence ID" value="TAJ45471.1"/>
    <property type="molecule type" value="Genomic_DNA"/>
</dbReference>
<evidence type="ECO:0000313" key="2">
    <source>
        <dbReference type="Proteomes" id="UP000292580"/>
    </source>
</evidence>
<dbReference type="RefSeq" id="WP_165394728.1">
    <property type="nucleotide sequence ID" value="NZ_PGCL01000001.1"/>
</dbReference>
<dbReference type="SUPFAM" id="SSF53335">
    <property type="entry name" value="S-adenosyl-L-methionine-dependent methyltransferases"/>
    <property type="match status" value="1"/>
</dbReference>
<accession>A0A483CVE5</accession>
<evidence type="ECO:0008006" key="3">
    <source>
        <dbReference type="Google" id="ProtNLM"/>
    </source>
</evidence>
<comment type="caution">
    <text evidence="1">The sequence shown here is derived from an EMBL/GenBank/DDBJ whole genome shotgun (WGS) entry which is preliminary data.</text>
</comment>
<dbReference type="Proteomes" id="UP000292580">
    <property type="component" value="Unassembled WGS sequence"/>
</dbReference>
<dbReference type="InterPro" id="IPR029063">
    <property type="entry name" value="SAM-dependent_MTases_sf"/>
</dbReference>
<organism evidence="1 2">
    <name type="scientific">Methanofollis fontis</name>
    <dbReference type="NCBI Taxonomy" id="2052832"/>
    <lineage>
        <taxon>Archaea</taxon>
        <taxon>Methanobacteriati</taxon>
        <taxon>Methanobacteriota</taxon>
        <taxon>Stenosarchaea group</taxon>
        <taxon>Methanomicrobia</taxon>
        <taxon>Methanomicrobiales</taxon>
        <taxon>Methanomicrobiaceae</taxon>
        <taxon>Methanofollis</taxon>
    </lineage>
</organism>
<protein>
    <recommendedName>
        <fullName evidence="3">Methyltransferase</fullName>
    </recommendedName>
</protein>
<dbReference type="AlphaFoldDB" id="A0A483CVE5"/>
<reference evidence="1 2" key="1">
    <citation type="submission" date="2017-11" db="EMBL/GenBank/DDBJ databases">
        <title>Isolation and Characterization of Methanofollis Species from Methane Seep Offshore SW Taiwan.</title>
        <authorList>
            <person name="Teng N.-H."/>
            <person name="Lai M.-C."/>
            <person name="Chen S.-C."/>
        </authorList>
    </citation>
    <scope>NUCLEOTIDE SEQUENCE [LARGE SCALE GENOMIC DNA]</scope>
    <source>
        <strain evidence="1 2">FWC-SCC2</strain>
    </source>
</reference>
<dbReference type="Pfam" id="PF06325">
    <property type="entry name" value="PrmA"/>
    <property type="match status" value="1"/>
</dbReference>
<dbReference type="Gene3D" id="3.40.50.150">
    <property type="entry name" value="Vaccinia Virus protein VP39"/>
    <property type="match status" value="1"/>
</dbReference>
<evidence type="ECO:0000313" key="1">
    <source>
        <dbReference type="EMBL" id="TAJ45471.1"/>
    </source>
</evidence>
<name>A0A483CVE5_9EURY</name>
<gene>
    <name evidence="1" type="ORF">CUJ86_01700</name>
</gene>
<sequence length="338" mass="36290">MHCPVCGDDHIQPAGDLLATLPAVFTPCSRCRPVRLGTNAPPPEEYAPAPPCTCGRRFIDAVFADIHRILTGAGIFDGTEALRTVGTPVTDPGFVMTAPPFLPPRSLVLLSPHPDRRTAERIVAEVPEVRGVVRTTPALPGIDPDGGTAAHELLAGCDVQANVFPTASGDIVIYKELSKLHIEFPRPHNPKIRAVEREIRRTNPRTFIDACCGAGTLGLAAALAGTPEVIFCDLWGPAVRWTAINIAVNRDSLLVDEVTLPHDGIEAVRRDRPVTVARADGDQHFRVCQGDYADLPPLLARPERSIAALDIFGKEERSACNAALERWRGAGGGNAFIP</sequence>
<proteinExistence type="predicted"/>
<dbReference type="OrthoDB" id="134019at2157"/>